<organism evidence="12 13">
    <name type="scientific">Tistlia consotensis USBA 355</name>
    <dbReference type="NCBI Taxonomy" id="560819"/>
    <lineage>
        <taxon>Bacteria</taxon>
        <taxon>Pseudomonadati</taxon>
        <taxon>Pseudomonadota</taxon>
        <taxon>Alphaproteobacteria</taxon>
        <taxon>Rhodospirillales</taxon>
        <taxon>Rhodovibrionaceae</taxon>
        <taxon>Tistlia</taxon>
    </lineage>
</organism>
<keyword evidence="3" id="KW-0963">Cytoplasm</keyword>
<keyword evidence="5" id="KW-0808">Transferase</keyword>
<proteinExistence type="inferred from homology"/>
<dbReference type="Gene3D" id="3.40.630.20">
    <property type="entry name" value="Peptidase C15, pyroglutamyl peptidase I-like"/>
    <property type="match status" value="1"/>
</dbReference>
<dbReference type="InterPro" id="IPR050832">
    <property type="entry name" value="Bact_Acetyltransf"/>
</dbReference>
<dbReference type="Pfam" id="PF01470">
    <property type="entry name" value="Peptidase_C15"/>
    <property type="match status" value="1"/>
</dbReference>
<evidence type="ECO:0000256" key="6">
    <source>
        <dbReference type="ARBA" id="ARBA00022801"/>
    </source>
</evidence>
<dbReference type="SUPFAM" id="SSF53182">
    <property type="entry name" value="Pyrrolidone carboxyl peptidase (pyroglutamate aminopeptidase)"/>
    <property type="match status" value="1"/>
</dbReference>
<evidence type="ECO:0000256" key="10">
    <source>
        <dbReference type="ARBA" id="ARBA00031559"/>
    </source>
</evidence>
<dbReference type="InterPro" id="IPR000182">
    <property type="entry name" value="GNAT_dom"/>
</dbReference>
<keyword evidence="6" id="KW-0378">Hydrolase</keyword>
<evidence type="ECO:0000256" key="4">
    <source>
        <dbReference type="ARBA" id="ARBA00022670"/>
    </source>
</evidence>
<dbReference type="Pfam" id="PF00583">
    <property type="entry name" value="Acetyltransf_1"/>
    <property type="match status" value="1"/>
</dbReference>
<evidence type="ECO:0000259" key="11">
    <source>
        <dbReference type="PROSITE" id="PS51186"/>
    </source>
</evidence>
<dbReference type="GO" id="GO:0006508">
    <property type="term" value="P:proteolysis"/>
    <property type="evidence" value="ECO:0007669"/>
    <property type="project" value="UniProtKB-KW"/>
</dbReference>
<dbReference type="PRINTS" id="PR00706">
    <property type="entry name" value="PYROGLUPTASE"/>
</dbReference>
<evidence type="ECO:0000256" key="9">
    <source>
        <dbReference type="ARBA" id="ARBA00030836"/>
    </source>
</evidence>
<evidence type="ECO:0000313" key="13">
    <source>
        <dbReference type="Proteomes" id="UP000192917"/>
    </source>
</evidence>
<accession>A0A1Y6BI34</accession>
<keyword evidence="13" id="KW-1185">Reference proteome</keyword>
<dbReference type="PANTHER" id="PTHR43877:SF1">
    <property type="entry name" value="ACETYLTRANSFERASE"/>
    <property type="match status" value="1"/>
</dbReference>
<feature type="domain" description="N-acetyltransferase" evidence="11">
    <location>
        <begin position="206"/>
        <end position="364"/>
    </location>
</feature>
<dbReference type="GO" id="GO:0005829">
    <property type="term" value="C:cytosol"/>
    <property type="evidence" value="ECO:0007669"/>
    <property type="project" value="InterPro"/>
</dbReference>
<protein>
    <recommendedName>
        <fullName evidence="2">Pyrrolidone-carboxylate peptidase</fullName>
    </recommendedName>
    <alternativeName>
        <fullName evidence="9">5-oxoprolyl-peptidase</fullName>
    </alternativeName>
    <alternativeName>
        <fullName evidence="10">Pyroglutamyl-peptidase I</fullName>
    </alternativeName>
</protein>
<dbReference type="CDD" id="cd04301">
    <property type="entry name" value="NAT_SF"/>
    <property type="match status" value="1"/>
</dbReference>
<evidence type="ECO:0000256" key="7">
    <source>
        <dbReference type="ARBA" id="ARBA00022807"/>
    </source>
</evidence>
<dbReference type="Proteomes" id="UP000192917">
    <property type="component" value="Unassembled WGS sequence"/>
</dbReference>
<reference evidence="12 13" key="1">
    <citation type="submission" date="2017-04" db="EMBL/GenBank/DDBJ databases">
        <authorList>
            <person name="Afonso C.L."/>
            <person name="Miller P.J."/>
            <person name="Scott M.A."/>
            <person name="Spackman E."/>
            <person name="Goraichik I."/>
            <person name="Dimitrov K.M."/>
            <person name="Suarez D.L."/>
            <person name="Swayne D.E."/>
        </authorList>
    </citation>
    <scope>NUCLEOTIDE SEQUENCE [LARGE SCALE GENOMIC DNA]</scope>
    <source>
        <strain evidence="12 13">USBA 355</strain>
    </source>
</reference>
<evidence type="ECO:0000256" key="8">
    <source>
        <dbReference type="ARBA" id="ARBA00023315"/>
    </source>
</evidence>
<evidence type="ECO:0000256" key="3">
    <source>
        <dbReference type="ARBA" id="ARBA00022490"/>
    </source>
</evidence>
<keyword evidence="7" id="KW-0788">Thiol protease</keyword>
<dbReference type="AlphaFoldDB" id="A0A1Y6BI34"/>
<sequence>MILLSGFGPFPGVPSNPAEALVRRFTDRASGLSTLTLPTEFAGAAAGLAEAIEAGRPDAVVMLGVAGAGPIRLERLARNASRAGRPDAAGRTQGPGAIDAAAPAAYPSTLPLGALHRALEAAGVPVGWSDDAGGYVCNDLFFRTRHFVEARGLGIPCGFVHVPPAAEADGDGRLTLATMERAVETILGVLARRLAERGGGAEGWRVEVGPSDFADWPALLDLVAASFAPMAGRIDPPSSADALTAEALAGKARAERLLLVRDDAETGGGRPIACAFLRLDPDAAYVGKIAVAPALQGRGLARALLAEAERVAAAAGRPALTLQTRVELTDNHRIFAALGFSRVAETAHPGYDRTTSLTFRKELAGAS</sequence>
<evidence type="ECO:0000256" key="5">
    <source>
        <dbReference type="ARBA" id="ARBA00022679"/>
    </source>
</evidence>
<dbReference type="RefSeq" id="WP_085122101.1">
    <property type="nucleotide sequence ID" value="NZ_FWZX01000005.1"/>
</dbReference>
<evidence type="ECO:0000313" key="12">
    <source>
        <dbReference type="EMBL" id="SMF12411.1"/>
    </source>
</evidence>
<dbReference type="InterPro" id="IPR016181">
    <property type="entry name" value="Acyl_CoA_acyltransferase"/>
</dbReference>
<dbReference type="CDD" id="cd00501">
    <property type="entry name" value="Peptidase_C15"/>
    <property type="match status" value="1"/>
</dbReference>
<evidence type="ECO:0000256" key="1">
    <source>
        <dbReference type="ARBA" id="ARBA00006641"/>
    </source>
</evidence>
<comment type="similarity">
    <text evidence="1">Belongs to the peptidase C15 family.</text>
</comment>
<dbReference type="EMBL" id="FWZX01000005">
    <property type="protein sequence ID" value="SMF12411.1"/>
    <property type="molecule type" value="Genomic_DNA"/>
</dbReference>
<dbReference type="SUPFAM" id="SSF55729">
    <property type="entry name" value="Acyl-CoA N-acyltransferases (Nat)"/>
    <property type="match status" value="1"/>
</dbReference>
<dbReference type="PROSITE" id="PS51186">
    <property type="entry name" value="GNAT"/>
    <property type="match status" value="1"/>
</dbReference>
<evidence type="ECO:0000256" key="2">
    <source>
        <dbReference type="ARBA" id="ARBA00019191"/>
    </source>
</evidence>
<gene>
    <name evidence="12" type="ORF">SAMN05428998_10586</name>
</gene>
<dbReference type="InterPro" id="IPR036440">
    <property type="entry name" value="Peptidase_C15-like_sf"/>
</dbReference>
<dbReference type="GO" id="GO:0016747">
    <property type="term" value="F:acyltransferase activity, transferring groups other than amino-acyl groups"/>
    <property type="evidence" value="ECO:0007669"/>
    <property type="project" value="InterPro"/>
</dbReference>
<keyword evidence="8" id="KW-0012">Acyltransferase</keyword>
<dbReference type="PANTHER" id="PTHR43877">
    <property type="entry name" value="AMINOALKYLPHOSPHONATE N-ACETYLTRANSFERASE-RELATED-RELATED"/>
    <property type="match status" value="1"/>
</dbReference>
<dbReference type="GO" id="GO:0016920">
    <property type="term" value="F:pyroglutamyl-peptidase activity"/>
    <property type="evidence" value="ECO:0007669"/>
    <property type="project" value="InterPro"/>
</dbReference>
<dbReference type="InterPro" id="IPR000816">
    <property type="entry name" value="Peptidase_C15"/>
</dbReference>
<dbReference type="Gene3D" id="3.40.630.30">
    <property type="match status" value="1"/>
</dbReference>
<keyword evidence="4" id="KW-0645">Protease</keyword>
<dbReference type="InterPro" id="IPR016125">
    <property type="entry name" value="Peptidase_C15-like"/>
</dbReference>
<name>A0A1Y6BI34_9PROT</name>